<reference evidence="2" key="1">
    <citation type="submission" date="2024-06" db="EMBL/GenBank/DDBJ databases">
        <title>Streptomyces sp. strain HUAS MG91 genome sequences.</title>
        <authorList>
            <person name="Mo P."/>
        </authorList>
    </citation>
    <scope>NUCLEOTIDE SEQUENCE</scope>
    <source>
        <strain evidence="2">HUAS MG91</strain>
    </source>
</reference>
<name>A0AAU8IZN1_9ACTN</name>
<evidence type="ECO:0000313" key="2">
    <source>
        <dbReference type="EMBL" id="XCJ73693.1"/>
    </source>
</evidence>
<dbReference type="KEGG" id="stac:ABII15_28700"/>
<dbReference type="EMBL" id="CP159534">
    <property type="protein sequence ID" value="XCJ73693.1"/>
    <property type="molecule type" value="Genomic_DNA"/>
</dbReference>
<accession>A0AAU8IZN1</accession>
<proteinExistence type="predicted"/>
<dbReference type="AlphaFoldDB" id="A0AAU8IZN1"/>
<dbReference type="RefSeq" id="WP_353945150.1">
    <property type="nucleotide sequence ID" value="NZ_CP159534.1"/>
</dbReference>
<sequence>MIAELQQAVAKRPGRQVPAAARTVPDTATAAKPEGFTAVRQV</sequence>
<evidence type="ECO:0000256" key="1">
    <source>
        <dbReference type="SAM" id="MobiDB-lite"/>
    </source>
</evidence>
<organism evidence="2">
    <name type="scientific">Streptomyces tabacisoli</name>
    <dbReference type="NCBI Taxonomy" id="3156398"/>
    <lineage>
        <taxon>Bacteria</taxon>
        <taxon>Bacillati</taxon>
        <taxon>Actinomycetota</taxon>
        <taxon>Actinomycetes</taxon>
        <taxon>Kitasatosporales</taxon>
        <taxon>Streptomycetaceae</taxon>
        <taxon>Streptomyces</taxon>
    </lineage>
</organism>
<protein>
    <submittedName>
        <fullName evidence="2">Uncharacterized protein</fullName>
    </submittedName>
</protein>
<gene>
    <name evidence="2" type="ORF">ABII15_28700</name>
</gene>
<feature type="region of interest" description="Disordered" evidence="1">
    <location>
        <begin position="1"/>
        <end position="42"/>
    </location>
</feature>